<feature type="transmembrane region" description="Helical" evidence="18">
    <location>
        <begin position="240"/>
        <end position="258"/>
    </location>
</feature>
<evidence type="ECO:0000256" key="3">
    <source>
        <dbReference type="ARBA" id="ARBA00012438"/>
    </source>
</evidence>
<dbReference type="OrthoDB" id="9801651at2"/>
<keyword evidence="7 18" id="KW-0812">Transmembrane</keyword>
<dbReference type="InterPro" id="IPR011006">
    <property type="entry name" value="CheY-like_superfamily"/>
</dbReference>
<dbReference type="Gene3D" id="3.40.50.2300">
    <property type="match status" value="1"/>
</dbReference>
<dbReference type="PANTHER" id="PTHR45339">
    <property type="entry name" value="HYBRID SIGNAL TRANSDUCTION HISTIDINE KINASE J"/>
    <property type="match status" value="1"/>
</dbReference>
<evidence type="ECO:0000256" key="15">
    <source>
        <dbReference type="ARBA" id="ARBA00068150"/>
    </source>
</evidence>
<comment type="catalytic activity">
    <reaction evidence="1">
        <text>ATP + protein L-histidine = ADP + protein N-phospho-L-histidine.</text>
        <dbReference type="EC" id="2.7.13.3"/>
    </reaction>
</comment>
<dbReference type="SMART" id="SM00387">
    <property type="entry name" value="HATPase_c"/>
    <property type="match status" value="1"/>
</dbReference>
<dbReference type="InterPro" id="IPR005467">
    <property type="entry name" value="His_kinase_dom"/>
</dbReference>
<dbReference type="SUPFAM" id="SSF52172">
    <property type="entry name" value="CheY-like"/>
    <property type="match status" value="1"/>
</dbReference>
<comment type="caution">
    <text evidence="24">The sequence shown here is derived from an EMBL/GenBank/DDBJ whole genome shotgun (WGS) entry which is preliminary data.</text>
</comment>
<evidence type="ECO:0000313" key="24">
    <source>
        <dbReference type="EMBL" id="MXP26598.1"/>
    </source>
</evidence>
<evidence type="ECO:0000256" key="5">
    <source>
        <dbReference type="ARBA" id="ARBA00022553"/>
    </source>
</evidence>
<dbReference type="Pfam" id="PF00989">
    <property type="entry name" value="PAS"/>
    <property type="match status" value="2"/>
</dbReference>
<feature type="transmembrane region" description="Helical" evidence="18">
    <location>
        <begin position="192"/>
        <end position="210"/>
    </location>
</feature>
<evidence type="ECO:0000256" key="4">
    <source>
        <dbReference type="ARBA" id="ARBA00022475"/>
    </source>
</evidence>
<feature type="transmembrane region" description="Helical" evidence="18">
    <location>
        <begin position="12"/>
        <end position="33"/>
    </location>
</feature>
<dbReference type="InterPro" id="IPR036097">
    <property type="entry name" value="HisK_dim/P_sf"/>
</dbReference>
<dbReference type="Gene3D" id="1.10.287.130">
    <property type="match status" value="1"/>
</dbReference>
<feature type="domain" description="PAS" evidence="21">
    <location>
        <begin position="429"/>
        <end position="473"/>
    </location>
</feature>
<evidence type="ECO:0000256" key="16">
    <source>
        <dbReference type="PROSITE-ProRule" id="PRU00110"/>
    </source>
</evidence>
<dbReference type="NCBIfam" id="TIGR00229">
    <property type="entry name" value="sensory_box"/>
    <property type="match status" value="3"/>
</dbReference>
<evidence type="ECO:0000313" key="25">
    <source>
        <dbReference type="Proteomes" id="UP000460561"/>
    </source>
</evidence>
<keyword evidence="9" id="KW-0418">Kinase</keyword>
<feature type="domain" description="Histidine kinase" evidence="19">
    <location>
        <begin position="698"/>
        <end position="919"/>
    </location>
</feature>
<dbReference type="Pfam" id="PF00072">
    <property type="entry name" value="Response_reg"/>
    <property type="match status" value="1"/>
</dbReference>
<feature type="domain" description="HPt" evidence="23">
    <location>
        <begin position="1087"/>
        <end position="1175"/>
    </location>
</feature>
<evidence type="ECO:0000256" key="7">
    <source>
        <dbReference type="ARBA" id="ARBA00022692"/>
    </source>
</evidence>
<dbReference type="RefSeq" id="WP_160739815.1">
    <property type="nucleotide sequence ID" value="NZ_WTYQ01000004.1"/>
</dbReference>
<dbReference type="InterPro" id="IPR036641">
    <property type="entry name" value="HPT_dom_sf"/>
</dbReference>
<evidence type="ECO:0000259" key="20">
    <source>
        <dbReference type="PROSITE" id="PS50110"/>
    </source>
</evidence>
<dbReference type="InterPro" id="IPR036890">
    <property type="entry name" value="HATPase_C_sf"/>
</dbReference>
<evidence type="ECO:0000256" key="8">
    <source>
        <dbReference type="ARBA" id="ARBA00022741"/>
    </source>
</evidence>
<sequence length="1175" mass="129545">MTIGSWTIRPIHLAQILGMAALFGLLAFLGLSFTRGEDRIAAIWAANAVVLSVLLRRDRKEDILYFPAVYVANVAANLIIGDPIVRALGLSLANLVEMLLVWRCMVFAGAVPFSPSSNRDLLSFGGAVLMGSVASGLVALLVMWPTGVAEAAMLWWEWVRADALSLVLVVPSITILFQVWRDRSHVNQKQVIETALILLIGTLVSTYVFWQTSYPFLFLDALVVLFYVFRLGAPGAAIGILNIAIIASVATSLGHGPIHLVQGGLSEKLLVLQIFLASSFMMGLPVAAILVAKRRVEDELRRNRDIGSSIMENTRQVIFRADRDNRWIYVNPAWENVSGLAPKDCVGGCLMDSVYPEDLSEVEQKVEQIQQGVERNITMRIRLLHEDCTIRYVEVGLTGLYEDGQYLGFVGSMYDLTSERRSRIALEQSEERFRRLSDSAPLGICRIDALGNLSYCNDFFAALLKLNKEQLRGGAWKRRIDSSQSWPPDDEWSGIGGEDKPFRWNVNFSLPDGSHLKTSLAAVKELDEQGAISGIICVLRDITREEAAKQAIHDAKRTLETLANLSPGGIFRTTGDGSLTYVNPAWCKLASMSLEDAMDGGWSKAIHPDDRDRVWEEWHAAVKIKRVFRTDFRFLRANGEVAWVDALAAPELNEKDEIVGFVGVNIDISDRKLLEHELTQAKKVAEGAARAKANFLANMSHEIRTPMNGVLGFTDLLLNSDLDDEQRKYAQLVAESGHAMMQLLNDILDISKIEAGRVVIASQPTDIRHLLGSCCKLMNAEADKKGLELTLEVDDAVPQVILSDSLRLRQIILNLVGNALKFTAEGYITIRAQLVLGGEKQRDIAISVEDTGLGISSTRMDAIFRPFEQADDSTERKYGGTGLGLPISLQLAEMMGGSLVVHSEEGQGSTFTLSLPLEVSDNGDVEVRRHALPDVPLDFVAEGQGHILLVEDHDINQQLIMAMLKQLGYTVELAPDGAVALEILGQAPDASERFDLVLMDIQMPNVDGLRATRILRAGGLTPAELPIIALTANAFREDIIISHKAGMQDHLSKPVSSEALARMLHKWIGPQKHAEVPVFAEGSEELPPALKEQYRERRAIVLSKVNNLMQSDFLSDEATADLVDQLHKLAGTAGLFGEYELGEQARELESELRRSSEDERLDVFRNRAEAMLGAA</sequence>
<keyword evidence="8" id="KW-0547">Nucleotide-binding</keyword>
<dbReference type="InterPro" id="IPR003594">
    <property type="entry name" value="HATPase_dom"/>
</dbReference>
<dbReference type="PROSITE" id="PS50894">
    <property type="entry name" value="HPT"/>
    <property type="match status" value="1"/>
</dbReference>
<dbReference type="SMART" id="SM00086">
    <property type="entry name" value="PAC"/>
    <property type="match status" value="3"/>
</dbReference>
<feature type="transmembrane region" description="Helical" evidence="18">
    <location>
        <begin position="63"/>
        <end position="80"/>
    </location>
</feature>
<evidence type="ECO:0000256" key="6">
    <source>
        <dbReference type="ARBA" id="ARBA00022679"/>
    </source>
</evidence>
<dbReference type="PANTHER" id="PTHR45339:SF1">
    <property type="entry name" value="HYBRID SIGNAL TRANSDUCTION HISTIDINE KINASE J"/>
    <property type="match status" value="1"/>
</dbReference>
<evidence type="ECO:0000259" key="23">
    <source>
        <dbReference type="PROSITE" id="PS50894"/>
    </source>
</evidence>
<feature type="modified residue" description="4-aspartylphosphate" evidence="17">
    <location>
        <position position="1000"/>
    </location>
</feature>
<evidence type="ECO:0000256" key="13">
    <source>
        <dbReference type="ARBA" id="ARBA00023136"/>
    </source>
</evidence>
<dbReference type="CDD" id="cd00082">
    <property type="entry name" value="HisKA"/>
    <property type="match status" value="1"/>
</dbReference>
<keyword evidence="6" id="KW-0808">Transferase</keyword>
<feature type="domain" description="PAS" evidence="21">
    <location>
        <begin position="303"/>
        <end position="376"/>
    </location>
</feature>
<dbReference type="InterPro" id="IPR001789">
    <property type="entry name" value="Sig_transdc_resp-reg_receiver"/>
</dbReference>
<feature type="domain" description="PAC" evidence="22">
    <location>
        <begin position="502"/>
        <end position="554"/>
    </location>
</feature>
<dbReference type="PROSITE" id="PS50113">
    <property type="entry name" value="PAC"/>
    <property type="match status" value="3"/>
</dbReference>
<dbReference type="InterPro" id="IPR001610">
    <property type="entry name" value="PAC"/>
</dbReference>
<dbReference type="Gene3D" id="3.30.565.10">
    <property type="entry name" value="Histidine kinase-like ATPase, C-terminal domain"/>
    <property type="match status" value="1"/>
</dbReference>
<dbReference type="PROSITE" id="PS50110">
    <property type="entry name" value="RESPONSE_REGULATORY"/>
    <property type="match status" value="1"/>
</dbReference>
<dbReference type="GO" id="GO:0005886">
    <property type="term" value="C:plasma membrane"/>
    <property type="evidence" value="ECO:0007669"/>
    <property type="project" value="UniProtKB-SubCell"/>
</dbReference>
<dbReference type="GO" id="GO:0005524">
    <property type="term" value="F:ATP binding"/>
    <property type="evidence" value="ECO:0007669"/>
    <property type="project" value="UniProtKB-KW"/>
</dbReference>
<dbReference type="InterPro" id="IPR008207">
    <property type="entry name" value="Sig_transdc_His_kin_Hpt_dom"/>
</dbReference>
<reference evidence="24 25" key="1">
    <citation type="submission" date="2019-12" db="EMBL/GenBank/DDBJ databases">
        <title>Genomic-based taxomic classification of the family Erythrobacteraceae.</title>
        <authorList>
            <person name="Xu L."/>
        </authorList>
    </citation>
    <scope>NUCLEOTIDE SEQUENCE [LARGE SCALE GENOMIC DNA]</scope>
    <source>
        <strain evidence="24 25">DSM 18604</strain>
    </source>
</reference>
<dbReference type="CDD" id="cd00130">
    <property type="entry name" value="PAS"/>
    <property type="match status" value="3"/>
</dbReference>
<keyword evidence="5 17" id="KW-0597">Phosphoprotein</keyword>
<feature type="transmembrane region" description="Helical" evidence="18">
    <location>
        <begin position="39"/>
        <end position="56"/>
    </location>
</feature>
<feature type="transmembrane region" description="Helical" evidence="18">
    <location>
        <begin position="163"/>
        <end position="180"/>
    </location>
</feature>
<comment type="subcellular location">
    <subcellularLocation>
        <location evidence="2">Cell membrane</location>
        <topology evidence="2">Multi-pass membrane protein</topology>
    </subcellularLocation>
</comment>
<evidence type="ECO:0000256" key="2">
    <source>
        <dbReference type="ARBA" id="ARBA00004651"/>
    </source>
</evidence>
<comment type="subunit">
    <text evidence="14">At low DSF concentrations, interacts with RpfF.</text>
</comment>
<dbReference type="AlphaFoldDB" id="A0A845AHL3"/>
<feature type="transmembrane region" description="Helical" evidence="18">
    <location>
        <begin position="121"/>
        <end position="143"/>
    </location>
</feature>
<dbReference type="Pfam" id="PF02518">
    <property type="entry name" value="HATPase_c"/>
    <property type="match status" value="1"/>
</dbReference>
<dbReference type="InterPro" id="IPR000700">
    <property type="entry name" value="PAS-assoc_C"/>
</dbReference>
<dbReference type="GO" id="GO:0000155">
    <property type="term" value="F:phosphorelay sensor kinase activity"/>
    <property type="evidence" value="ECO:0007669"/>
    <property type="project" value="InterPro"/>
</dbReference>
<dbReference type="SMART" id="SM00388">
    <property type="entry name" value="HisKA"/>
    <property type="match status" value="1"/>
</dbReference>
<keyword evidence="25" id="KW-1185">Reference proteome</keyword>
<dbReference type="PROSITE" id="PS50112">
    <property type="entry name" value="PAS"/>
    <property type="match status" value="3"/>
</dbReference>
<dbReference type="InterPro" id="IPR035965">
    <property type="entry name" value="PAS-like_dom_sf"/>
</dbReference>
<dbReference type="InterPro" id="IPR013767">
    <property type="entry name" value="PAS_fold"/>
</dbReference>
<dbReference type="PRINTS" id="PR00344">
    <property type="entry name" value="BCTRLSENSOR"/>
</dbReference>
<dbReference type="Pfam" id="PF08447">
    <property type="entry name" value="PAS_3"/>
    <property type="match status" value="1"/>
</dbReference>
<dbReference type="Pfam" id="PF05231">
    <property type="entry name" value="MASE1"/>
    <property type="match status" value="1"/>
</dbReference>
<evidence type="ECO:0000259" key="22">
    <source>
        <dbReference type="PROSITE" id="PS50113"/>
    </source>
</evidence>
<keyword evidence="11 18" id="KW-1133">Transmembrane helix</keyword>
<dbReference type="SUPFAM" id="SSF47384">
    <property type="entry name" value="Homodimeric domain of signal transducing histidine kinase"/>
    <property type="match status" value="1"/>
</dbReference>
<dbReference type="FunFam" id="1.10.287.130:FF:000002">
    <property type="entry name" value="Two-component osmosensing histidine kinase"/>
    <property type="match status" value="1"/>
</dbReference>
<dbReference type="EC" id="2.7.13.3" evidence="3"/>
<keyword evidence="4" id="KW-1003">Cell membrane</keyword>
<dbReference type="SUPFAM" id="SSF55874">
    <property type="entry name" value="ATPase domain of HSP90 chaperone/DNA topoisomerase II/histidine kinase"/>
    <property type="match status" value="1"/>
</dbReference>
<dbReference type="SUPFAM" id="SSF55785">
    <property type="entry name" value="PYP-like sensor domain (PAS domain)"/>
    <property type="match status" value="3"/>
</dbReference>
<dbReference type="InterPro" id="IPR003661">
    <property type="entry name" value="HisK_dim/P_dom"/>
</dbReference>
<name>A0A845AHL3_9SPHN</name>
<dbReference type="SMART" id="SM00091">
    <property type="entry name" value="PAS"/>
    <property type="match status" value="3"/>
</dbReference>
<keyword evidence="13 18" id="KW-0472">Membrane</keyword>
<dbReference type="Proteomes" id="UP000460561">
    <property type="component" value="Unassembled WGS sequence"/>
</dbReference>
<dbReference type="SUPFAM" id="SSF47226">
    <property type="entry name" value="Histidine-containing phosphotransfer domain, HPT domain"/>
    <property type="match status" value="1"/>
</dbReference>
<feature type="domain" description="PAC" evidence="22">
    <location>
        <begin position="377"/>
        <end position="428"/>
    </location>
</feature>
<dbReference type="CDD" id="cd17546">
    <property type="entry name" value="REC_hyHK_CKI1_RcsC-like"/>
    <property type="match status" value="1"/>
</dbReference>
<protein>
    <recommendedName>
        <fullName evidence="15">Sensory/regulatory protein RpfC</fullName>
        <ecNumber evidence="3">2.7.13.3</ecNumber>
    </recommendedName>
</protein>
<proteinExistence type="predicted"/>
<dbReference type="InterPro" id="IPR004358">
    <property type="entry name" value="Sig_transdc_His_kin-like_C"/>
</dbReference>
<feature type="domain" description="PAC" evidence="22">
    <location>
        <begin position="628"/>
        <end position="680"/>
    </location>
</feature>
<dbReference type="InterPro" id="IPR007895">
    <property type="entry name" value="MASE1"/>
</dbReference>
<evidence type="ECO:0000256" key="14">
    <source>
        <dbReference type="ARBA" id="ARBA00064003"/>
    </source>
</evidence>
<keyword evidence="10" id="KW-0067">ATP-binding</keyword>
<feature type="modified residue" description="Phosphohistidine" evidence="16">
    <location>
        <position position="1127"/>
    </location>
</feature>
<evidence type="ECO:0000256" key="10">
    <source>
        <dbReference type="ARBA" id="ARBA00022840"/>
    </source>
</evidence>
<evidence type="ECO:0000256" key="1">
    <source>
        <dbReference type="ARBA" id="ARBA00000085"/>
    </source>
</evidence>
<dbReference type="EMBL" id="WTYQ01000004">
    <property type="protein sequence ID" value="MXP26598.1"/>
    <property type="molecule type" value="Genomic_DNA"/>
</dbReference>
<evidence type="ECO:0000256" key="12">
    <source>
        <dbReference type="ARBA" id="ARBA00023012"/>
    </source>
</evidence>
<evidence type="ECO:0000256" key="17">
    <source>
        <dbReference type="PROSITE-ProRule" id="PRU00169"/>
    </source>
</evidence>
<organism evidence="24 25">
    <name type="scientific">Altericroceibacterium indicum</name>
    <dbReference type="NCBI Taxonomy" id="374177"/>
    <lineage>
        <taxon>Bacteria</taxon>
        <taxon>Pseudomonadati</taxon>
        <taxon>Pseudomonadota</taxon>
        <taxon>Alphaproteobacteria</taxon>
        <taxon>Sphingomonadales</taxon>
        <taxon>Erythrobacteraceae</taxon>
        <taxon>Altericroceibacterium</taxon>
    </lineage>
</organism>
<feature type="transmembrane region" description="Helical" evidence="18">
    <location>
        <begin position="270"/>
        <end position="292"/>
    </location>
</feature>
<dbReference type="InterPro" id="IPR013655">
    <property type="entry name" value="PAS_fold_3"/>
</dbReference>
<evidence type="ECO:0000256" key="18">
    <source>
        <dbReference type="SAM" id="Phobius"/>
    </source>
</evidence>
<accession>A0A845AHL3</accession>
<dbReference type="FunFam" id="3.30.565.10:FF:000010">
    <property type="entry name" value="Sensor histidine kinase RcsC"/>
    <property type="match status" value="1"/>
</dbReference>
<feature type="transmembrane region" description="Helical" evidence="18">
    <location>
        <begin position="92"/>
        <end position="114"/>
    </location>
</feature>
<keyword evidence="12" id="KW-0902">Two-component regulatory system</keyword>
<evidence type="ECO:0000256" key="11">
    <source>
        <dbReference type="ARBA" id="ARBA00022989"/>
    </source>
</evidence>
<feature type="domain" description="Response regulatory" evidence="20">
    <location>
        <begin position="946"/>
        <end position="1068"/>
    </location>
</feature>
<dbReference type="InterPro" id="IPR000014">
    <property type="entry name" value="PAS"/>
</dbReference>
<evidence type="ECO:0000259" key="21">
    <source>
        <dbReference type="PROSITE" id="PS50112"/>
    </source>
</evidence>
<dbReference type="PROSITE" id="PS50109">
    <property type="entry name" value="HIS_KIN"/>
    <property type="match status" value="1"/>
</dbReference>
<dbReference type="SMART" id="SM00448">
    <property type="entry name" value="REC"/>
    <property type="match status" value="1"/>
</dbReference>
<dbReference type="GO" id="GO:0006355">
    <property type="term" value="P:regulation of DNA-templated transcription"/>
    <property type="evidence" value="ECO:0007669"/>
    <property type="project" value="InterPro"/>
</dbReference>
<evidence type="ECO:0000256" key="9">
    <source>
        <dbReference type="ARBA" id="ARBA00022777"/>
    </source>
</evidence>
<dbReference type="CDD" id="cd16922">
    <property type="entry name" value="HATPase_EvgS-ArcB-TorS-like"/>
    <property type="match status" value="1"/>
</dbReference>
<gene>
    <name evidence="24" type="ORF">GRI39_11180</name>
</gene>
<feature type="domain" description="PAS" evidence="21">
    <location>
        <begin position="555"/>
        <end position="625"/>
    </location>
</feature>
<dbReference type="Pfam" id="PF00512">
    <property type="entry name" value="HisKA"/>
    <property type="match status" value="1"/>
</dbReference>
<evidence type="ECO:0000259" key="19">
    <source>
        <dbReference type="PROSITE" id="PS50109"/>
    </source>
</evidence>
<dbReference type="Gene3D" id="3.30.450.20">
    <property type="entry name" value="PAS domain"/>
    <property type="match status" value="3"/>
</dbReference>